<keyword evidence="3" id="KW-0378">Hydrolase</keyword>
<keyword evidence="5" id="KW-0732">Signal</keyword>
<evidence type="ECO:0000313" key="7">
    <source>
        <dbReference type="Proteomes" id="UP000683925"/>
    </source>
</evidence>
<dbReference type="GO" id="GO:0004185">
    <property type="term" value="F:serine-type carboxypeptidase activity"/>
    <property type="evidence" value="ECO:0007669"/>
    <property type="project" value="InterPro"/>
</dbReference>
<evidence type="ECO:0000256" key="5">
    <source>
        <dbReference type="SAM" id="SignalP"/>
    </source>
</evidence>
<comment type="caution">
    <text evidence="6">The sequence shown here is derived from an EMBL/GenBank/DDBJ whole genome shotgun (WGS) entry which is preliminary data.</text>
</comment>
<keyword evidence="1" id="KW-0121">Carboxypeptidase</keyword>
<evidence type="ECO:0000313" key="6">
    <source>
        <dbReference type="EMBL" id="CAD8214920.1"/>
    </source>
</evidence>
<dbReference type="EMBL" id="CAJJDP010000198">
    <property type="protein sequence ID" value="CAD8214920.1"/>
    <property type="molecule type" value="Genomic_DNA"/>
</dbReference>
<dbReference type="InterPro" id="IPR001563">
    <property type="entry name" value="Peptidase_S10"/>
</dbReference>
<feature type="signal peptide" evidence="5">
    <location>
        <begin position="1"/>
        <end position="17"/>
    </location>
</feature>
<evidence type="ECO:0000256" key="3">
    <source>
        <dbReference type="ARBA" id="ARBA00022801"/>
    </source>
</evidence>
<evidence type="ECO:0008006" key="8">
    <source>
        <dbReference type="Google" id="ProtNLM"/>
    </source>
</evidence>
<sequence length="445" mass="51952">MRKIIGLYLILISTVSTQEFTFIDQTNFYRNLDPETDFYSETGYIKVSSINNDNNQFFYHLFLKEGTMSLNDIKETDNFILWLHGGPGYSSLIQIFQNVGPFHIYKKAENDYSVRKVQNTWNKVAHIIFIDQPFEVGLSYSSPNINVENSEQAAAYIVEFFQIFFQQRQQFSQTNFYIFGVSYSGHYVPAIGVALVKSNLDINFKGIAFGNGWTDAFIQYSSYAPFLYSLGIFSEQKLSYTQEQMAKAQNFILNGEYLKSTYEGFFEIFTILNKFAGQVSSHDFQKYLNEEPTEELYSAFINQYKKQFGAPDEIIYIDWNKKIIKNFEVDISKSQKFNLELLLNLGKKVLIYSGSRDIICNTPSMNYIINKLNWKYIHEWKKQPKQIFKSQREGFDQNETAGTIKHYQNFYFATLFNAGHFAQNDLPIATLKIVTHFLNDDQNWD</sequence>
<keyword evidence="2" id="KW-0645">Protease</keyword>
<protein>
    <recommendedName>
        <fullName evidence="8">Serine carboxypeptidase</fullName>
    </recommendedName>
</protein>
<dbReference type="PANTHER" id="PTHR11802:SF113">
    <property type="entry name" value="SERINE CARBOXYPEPTIDASE CTSA-4.1"/>
    <property type="match status" value="1"/>
</dbReference>
<name>A0A8S1YM43_PAROT</name>
<dbReference type="OMA" id="WYYNYLQ"/>
<dbReference type="PANTHER" id="PTHR11802">
    <property type="entry name" value="SERINE PROTEASE FAMILY S10 SERINE CARBOXYPEPTIDASE"/>
    <property type="match status" value="1"/>
</dbReference>
<gene>
    <name evidence="6" type="ORF">POCTA_138.1.T1940022</name>
</gene>
<organism evidence="6 7">
    <name type="scientific">Paramecium octaurelia</name>
    <dbReference type="NCBI Taxonomy" id="43137"/>
    <lineage>
        <taxon>Eukaryota</taxon>
        <taxon>Sar</taxon>
        <taxon>Alveolata</taxon>
        <taxon>Ciliophora</taxon>
        <taxon>Intramacronucleata</taxon>
        <taxon>Oligohymenophorea</taxon>
        <taxon>Peniculida</taxon>
        <taxon>Parameciidae</taxon>
        <taxon>Paramecium</taxon>
    </lineage>
</organism>
<keyword evidence="7" id="KW-1185">Reference proteome</keyword>
<dbReference type="OrthoDB" id="443318at2759"/>
<evidence type="ECO:0000256" key="1">
    <source>
        <dbReference type="ARBA" id="ARBA00022645"/>
    </source>
</evidence>
<reference evidence="6" key="1">
    <citation type="submission" date="2021-01" db="EMBL/GenBank/DDBJ databases">
        <authorList>
            <consortium name="Genoscope - CEA"/>
            <person name="William W."/>
        </authorList>
    </citation>
    <scope>NUCLEOTIDE SEQUENCE</scope>
</reference>
<dbReference type="Pfam" id="PF00450">
    <property type="entry name" value="Peptidase_S10"/>
    <property type="match status" value="1"/>
</dbReference>
<evidence type="ECO:0000256" key="4">
    <source>
        <dbReference type="ARBA" id="ARBA00023180"/>
    </source>
</evidence>
<keyword evidence="4" id="KW-0325">Glycoprotein</keyword>
<evidence type="ECO:0000256" key="2">
    <source>
        <dbReference type="ARBA" id="ARBA00022670"/>
    </source>
</evidence>
<dbReference type="AlphaFoldDB" id="A0A8S1YM43"/>
<feature type="chain" id="PRO_5035799124" description="Serine carboxypeptidase" evidence="5">
    <location>
        <begin position="18"/>
        <end position="445"/>
    </location>
</feature>
<dbReference type="GO" id="GO:0006508">
    <property type="term" value="P:proteolysis"/>
    <property type="evidence" value="ECO:0007669"/>
    <property type="project" value="UniProtKB-KW"/>
</dbReference>
<accession>A0A8S1YM43</accession>
<dbReference type="Proteomes" id="UP000683925">
    <property type="component" value="Unassembled WGS sequence"/>
</dbReference>
<proteinExistence type="predicted"/>